<evidence type="ECO:0000256" key="1">
    <source>
        <dbReference type="ARBA" id="ARBA00004141"/>
    </source>
</evidence>
<dbReference type="EMBL" id="JAUJYO010000011">
    <property type="protein sequence ID" value="KAK1304719.1"/>
    <property type="molecule type" value="Genomic_DNA"/>
</dbReference>
<dbReference type="GO" id="GO:0140359">
    <property type="term" value="F:ABC-type transporter activity"/>
    <property type="evidence" value="ECO:0007669"/>
    <property type="project" value="InterPro"/>
</dbReference>
<dbReference type="Pfam" id="PF01061">
    <property type="entry name" value="ABC2_membrane"/>
    <property type="match status" value="1"/>
</dbReference>
<evidence type="ECO:0000313" key="7">
    <source>
        <dbReference type="EMBL" id="KAK1304719.1"/>
    </source>
</evidence>
<protein>
    <submittedName>
        <fullName evidence="7">Pleiotropic drug resistance protein 2</fullName>
    </submittedName>
</protein>
<dbReference type="PANTHER" id="PTHR48040:SF35">
    <property type="entry name" value="ABC TRANSPORTER G FAMILY MEMBER 39-LIKE"/>
    <property type="match status" value="1"/>
</dbReference>
<dbReference type="InterPro" id="IPR013525">
    <property type="entry name" value="ABC2_TM"/>
</dbReference>
<feature type="transmembrane region" description="Helical" evidence="5">
    <location>
        <begin position="205"/>
        <end position="224"/>
    </location>
</feature>
<feature type="transmembrane region" description="Helical" evidence="5">
    <location>
        <begin position="121"/>
        <end position="137"/>
    </location>
</feature>
<keyword evidence="2 5" id="KW-0812">Transmembrane</keyword>
<feature type="transmembrane region" description="Helical" evidence="5">
    <location>
        <begin position="251"/>
        <end position="273"/>
    </location>
</feature>
<sequence>MVVGVTVMVVSISIRDRESEKPISNRERKHGFLYADLRRRKKALIKELSVPPPGSNDLHFPTKYSQSSSTQWLACLWKQHLSYWRNPPYNAVRLFFTTLLALLFGSVYWGLGSKTEKQQDLFNAMGSMYMAVMFLGAQNSSTIQPLVAIERSVFYRERAAGMYSALPYAFAQALIYGARGLGLFYDRIRMGGRKVFLRIPVWWRWFYWACPVAWTLYGLVASQFGDVKGLMESGETVEEFVRAYFGFRHDFLGVVAVMLIGFVVVFASVFAFIKVLSFQKR</sequence>
<evidence type="ECO:0000256" key="5">
    <source>
        <dbReference type="SAM" id="Phobius"/>
    </source>
</evidence>
<keyword evidence="4 5" id="KW-0472">Membrane</keyword>
<evidence type="ECO:0000256" key="4">
    <source>
        <dbReference type="ARBA" id="ARBA00023136"/>
    </source>
</evidence>
<feature type="transmembrane region" description="Helical" evidence="5">
    <location>
        <begin position="165"/>
        <end position="185"/>
    </location>
</feature>
<reference evidence="7" key="2">
    <citation type="submission" date="2023-06" db="EMBL/GenBank/DDBJ databases">
        <authorList>
            <person name="Ma L."/>
            <person name="Liu K.-W."/>
            <person name="Li Z."/>
            <person name="Hsiao Y.-Y."/>
            <person name="Qi Y."/>
            <person name="Fu T."/>
            <person name="Tang G."/>
            <person name="Zhang D."/>
            <person name="Sun W.-H."/>
            <person name="Liu D.-K."/>
            <person name="Li Y."/>
            <person name="Chen G.-Z."/>
            <person name="Liu X.-D."/>
            <person name="Liao X.-Y."/>
            <person name="Jiang Y.-T."/>
            <person name="Yu X."/>
            <person name="Hao Y."/>
            <person name="Huang J."/>
            <person name="Zhao X.-W."/>
            <person name="Ke S."/>
            <person name="Chen Y.-Y."/>
            <person name="Wu W.-L."/>
            <person name="Hsu J.-L."/>
            <person name="Lin Y.-F."/>
            <person name="Huang M.-D."/>
            <person name="Li C.-Y."/>
            <person name="Huang L."/>
            <person name="Wang Z.-W."/>
            <person name="Zhao X."/>
            <person name="Zhong W.-Y."/>
            <person name="Peng D.-H."/>
            <person name="Ahmad S."/>
            <person name="Lan S."/>
            <person name="Zhang J.-S."/>
            <person name="Tsai W.-C."/>
            <person name="Van De Peer Y."/>
            <person name="Liu Z.-J."/>
        </authorList>
    </citation>
    <scope>NUCLEOTIDE SEQUENCE</scope>
    <source>
        <strain evidence="7">CP</strain>
        <tissue evidence="7">Leaves</tissue>
    </source>
</reference>
<keyword evidence="3 5" id="KW-1133">Transmembrane helix</keyword>
<accession>A0AAV9DV33</accession>
<proteinExistence type="predicted"/>
<comment type="subcellular location">
    <subcellularLocation>
        <location evidence="1">Membrane</location>
        <topology evidence="1">Multi-pass membrane protein</topology>
    </subcellularLocation>
</comment>
<dbReference type="GO" id="GO:0016020">
    <property type="term" value="C:membrane"/>
    <property type="evidence" value="ECO:0007669"/>
    <property type="project" value="UniProtKB-SubCell"/>
</dbReference>
<name>A0AAV9DV33_ACOCL</name>
<evidence type="ECO:0000256" key="2">
    <source>
        <dbReference type="ARBA" id="ARBA00022692"/>
    </source>
</evidence>
<dbReference type="Proteomes" id="UP001180020">
    <property type="component" value="Unassembled WGS sequence"/>
</dbReference>
<comment type="caution">
    <text evidence="7">The sequence shown here is derived from an EMBL/GenBank/DDBJ whole genome shotgun (WGS) entry which is preliminary data.</text>
</comment>
<gene>
    <name evidence="7" type="primary">PDR2</name>
    <name evidence="7" type="ORF">QJS10_CPB11g01979</name>
</gene>
<organism evidence="7 8">
    <name type="scientific">Acorus calamus</name>
    <name type="common">Sweet flag</name>
    <dbReference type="NCBI Taxonomy" id="4465"/>
    <lineage>
        <taxon>Eukaryota</taxon>
        <taxon>Viridiplantae</taxon>
        <taxon>Streptophyta</taxon>
        <taxon>Embryophyta</taxon>
        <taxon>Tracheophyta</taxon>
        <taxon>Spermatophyta</taxon>
        <taxon>Magnoliopsida</taxon>
        <taxon>Liliopsida</taxon>
        <taxon>Acoraceae</taxon>
        <taxon>Acorus</taxon>
    </lineage>
</organism>
<evidence type="ECO:0000256" key="3">
    <source>
        <dbReference type="ARBA" id="ARBA00022989"/>
    </source>
</evidence>
<feature type="domain" description="ABC-2 type transporter transmembrane" evidence="6">
    <location>
        <begin position="70"/>
        <end position="181"/>
    </location>
</feature>
<reference evidence="7" key="1">
    <citation type="journal article" date="2023" name="Nat. Commun.">
        <title>Diploid and tetraploid genomes of Acorus and the evolution of monocots.</title>
        <authorList>
            <person name="Ma L."/>
            <person name="Liu K.W."/>
            <person name="Li Z."/>
            <person name="Hsiao Y.Y."/>
            <person name="Qi Y."/>
            <person name="Fu T."/>
            <person name="Tang G.D."/>
            <person name="Zhang D."/>
            <person name="Sun W.H."/>
            <person name="Liu D.K."/>
            <person name="Li Y."/>
            <person name="Chen G.Z."/>
            <person name="Liu X.D."/>
            <person name="Liao X.Y."/>
            <person name="Jiang Y.T."/>
            <person name="Yu X."/>
            <person name="Hao Y."/>
            <person name="Huang J."/>
            <person name="Zhao X.W."/>
            <person name="Ke S."/>
            <person name="Chen Y.Y."/>
            <person name="Wu W.L."/>
            <person name="Hsu J.L."/>
            <person name="Lin Y.F."/>
            <person name="Huang M.D."/>
            <person name="Li C.Y."/>
            <person name="Huang L."/>
            <person name="Wang Z.W."/>
            <person name="Zhao X."/>
            <person name="Zhong W.Y."/>
            <person name="Peng D.H."/>
            <person name="Ahmad S."/>
            <person name="Lan S."/>
            <person name="Zhang J.S."/>
            <person name="Tsai W.C."/>
            <person name="Van de Peer Y."/>
            <person name="Liu Z.J."/>
        </authorList>
    </citation>
    <scope>NUCLEOTIDE SEQUENCE</scope>
    <source>
        <strain evidence="7">CP</strain>
    </source>
</reference>
<keyword evidence="8" id="KW-1185">Reference proteome</keyword>
<evidence type="ECO:0000259" key="6">
    <source>
        <dbReference type="Pfam" id="PF01061"/>
    </source>
</evidence>
<feature type="transmembrane region" description="Helical" evidence="5">
    <location>
        <begin position="91"/>
        <end position="109"/>
    </location>
</feature>
<evidence type="ECO:0000313" key="8">
    <source>
        <dbReference type="Proteomes" id="UP001180020"/>
    </source>
</evidence>
<dbReference type="PANTHER" id="PTHR48040">
    <property type="entry name" value="PLEIOTROPIC DRUG RESISTANCE PROTEIN 1-LIKE ISOFORM X1"/>
    <property type="match status" value="1"/>
</dbReference>
<dbReference type="AlphaFoldDB" id="A0AAV9DV33"/>